<dbReference type="InterPro" id="IPR035919">
    <property type="entry name" value="EAL_sf"/>
</dbReference>
<dbReference type="EMBL" id="FWPT01000012">
    <property type="protein sequence ID" value="SMA50376.1"/>
    <property type="molecule type" value="Genomic_DNA"/>
</dbReference>
<sequence length="551" mass="61543">MKPEREAYRLLVMNCHLDEGSKLVDGLTSAGLPVEPTYVVSLEHYEKSLMNDEWDMIIGLNSDEPTVSLTQALGFKASASAYQSIPFIIISPEASTHSRIKWMKLGATDVVESHVDELLALVVSRDLVAARVTPDVKNQEADAAASINNRLEAVLAKESEKEKLTLLHVDLHRWASITASFDTEQKNYLKNNIEKEMQAHLEKEAELFIQEDSVQVLAPLGESEAPLRNLTQVFDKLFIDVGEKSIQVAVSVGALALKHATKNHEQTLKQVIQLANAANEKGINKYELFCPSANLEKQATEGDAHALVQHALDNQSFRLMFQPVASLRGDEEEHYDVLLRIIDPEGKEVPAGQFMGPIDKTPLAEKIDKWVILQSVKRLLQHKDKGEHSHLFLHISAASIQDKKFLPWLFLVIKKTGIKPQSLVFQLAEENAARFSDAASNIIAGMEKVGCRTSLCHFGSTMNPMKIAKDFATDYVKLGGEMTTDLAENPDKEKPVRETIEALQELGRKTIVPQIESPNVMTRVWRTGSDYVQGYFLQKPKSDMDYDFSSD</sequence>
<dbReference type="Pfam" id="PF00563">
    <property type="entry name" value="EAL"/>
    <property type="match status" value="1"/>
</dbReference>
<dbReference type="SMART" id="SM00052">
    <property type="entry name" value="EAL"/>
    <property type="match status" value="1"/>
</dbReference>
<dbReference type="PROSITE" id="PS50883">
    <property type="entry name" value="EAL"/>
    <property type="match status" value="1"/>
</dbReference>
<dbReference type="SUPFAM" id="SSF141868">
    <property type="entry name" value="EAL domain-like"/>
    <property type="match status" value="1"/>
</dbReference>
<dbReference type="GO" id="GO:0071111">
    <property type="term" value="F:cyclic-guanylate-specific phosphodiesterase activity"/>
    <property type="evidence" value="ECO:0007669"/>
    <property type="project" value="InterPro"/>
</dbReference>
<gene>
    <name evidence="2" type="primary">cph2_7</name>
    <name evidence="2" type="ORF">EHSB41UT_04173</name>
</gene>
<organism evidence="2 3">
    <name type="scientific">Parendozoicomonas haliclonae</name>
    <dbReference type="NCBI Taxonomy" id="1960125"/>
    <lineage>
        <taxon>Bacteria</taxon>
        <taxon>Pseudomonadati</taxon>
        <taxon>Pseudomonadota</taxon>
        <taxon>Gammaproteobacteria</taxon>
        <taxon>Oceanospirillales</taxon>
        <taxon>Endozoicomonadaceae</taxon>
        <taxon>Parendozoicomonas</taxon>
    </lineage>
</organism>
<accession>A0A1X7AQ06</accession>
<dbReference type="PANTHER" id="PTHR33121">
    <property type="entry name" value="CYCLIC DI-GMP PHOSPHODIESTERASE PDEF"/>
    <property type="match status" value="1"/>
</dbReference>
<evidence type="ECO:0000313" key="2">
    <source>
        <dbReference type="EMBL" id="SMA50376.1"/>
    </source>
</evidence>
<dbReference type="InterPro" id="IPR001633">
    <property type="entry name" value="EAL_dom"/>
</dbReference>
<dbReference type="PANTHER" id="PTHR33121:SF23">
    <property type="entry name" value="CYCLIC DI-GMP PHOSPHODIESTERASE PDEB"/>
    <property type="match status" value="1"/>
</dbReference>
<dbReference type="Gene3D" id="3.20.20.450">
    <property type="entry name" value="EAL domain"/>
    <property type="match status" value="1"/>
</dbReference>
<dbReference type="Proteomes" id="UP000196573">
    <property type="component" value="Unassembled WGS sequence"/>
</dbReference>
<keyword evidence="3" id="KW-1185">Reference proteome</keyword>
<reference evidence="2 3" key="1">
    <citation type="submission" date="2017-03" db="EMBL/GenBank/DDBJ databases">
        <authorList>
            <person name="Afonso C.L."/>
            <person name="Miller P.J."/>
            <person name="Scott M.A."/>
            <person name="Spackman E."/>
            <person name="Goraichik I."/>
            <person name="Dimitrov K.M."/>
            <person name="Suarez D.L."/>
            <person name="Swayne D.E."/>
        </authorList>
    </citation>
    <scope>NUCLEOTIDE SEQUENCE [LARGE SCALE GENOMIC DNA]</scope>
    <source>
        <strain evidence="2">SB41UT1</strain>
    </source>
</reference>
<dbReference type="Gene3D" id="3.30.70.270">
    <property type="match status" value="1"/>
</dbReference>
<dbReference type="InterPro" id="IPR050706">
    <property type="entry name" value="Cyclic-di-GMP_PDE-like"/>
</dbReference>
<dbReference type="OrthoDB" id="7052318at2"/>
<dbReference type="InterPro" id="IPR043128">
    <property type="entry name" value="Rev_trsase/Diguanyl_cyclase"/>
</dbReference>
<name>A0A1X7AQ06_9GAMM</name>
<evidence type="ECO:0000313" key="3">
    <source>
        <dbReference type="Proteomes" id="UP000196573"/>
    </source>
</evidence>
<proteinExistence type="predicted"/>
<feature type="domain" description="EAL" evidence="1">
    <location>
        <begin position="301"/>
        <end position="551"/>
    </location>
</feature>
<evidence type="ECO:0000259" key="1">
    <source>
        <dbReference type="PROSITE" id="PS50883"/>
    </source>
</evidence>
<dbReference type="AlphaFoldDB" id="A0A1X7AQ06"/>
<protein>
    <submittedName>
        <fullName evidence="2">Phytochrome-like protein cph2</fullName>
    </submittedName>
</protein>
<dbReference type="CDD" id="cd01948">
    <property type="entry name" value="EAL"/>
    <property type="match status" value="1"/>
</dbReference>